<dbReference type="Pfam" id="PF12251">
    <property type="entry name" value="SNAPC3"/>
    <property type="match status" value="1"/>
</dbReference>
<dbReference type="GO" id="GO:0005634">
    <property type="term" value="C:nucleus"/>
    <property type="evidence" value="ECO:0007669"/>
    <property type="project" value="UniProtKB-SubCell"/>
</dbReference>
<reference evidence="8" key="1">
    <citation type="submission" date="2021-06" db="EMBL/GenBank/DDBJ databases">
        <authorList>
            <person name="Kallberg Y."/>
            <person name="Tangrot J."/>
            <person name="Rosling A."/>
        </authorList>
    </citation>
    <scope>NUCLEOTIDE SEQUENCE</scope>
    <source>
        <strain evidence="8">87-6 pot B 2015</strain>
    </source>
</reference>
<dbReference type="PANTHER" id="PTHR13421">
    <property type="entry name" value="SNRNA-ACTIVATING PROTEIN COMPLEX SUBUNIT 3"/>
    <property type="match status" value="1"/>
</dbReference>
<comment type="caution">
    <text evidence="8">The sequence shown here is derived from an EMBL/GenBank/DDBJ whole genome shotgun (WGS) entry which is preliminary data.</text>
</comment>
<dbReference type="PANTHER" id="PTHR13421:SF16">
    <property type="entry name" value="SNRNA-ACTIVATING PROTEIN COMPLEX SUBUNIT 3"/>
    <property type="match status" value="1"/>
</dbReference>
<name>A0A9N9EJR6_FUNMO</name>
<dbReference type="EMBL" id="CAJVPP010006589">
    <property type="protein sequence ID" value="CAG8679772.1"/>
    <property type="molecule type" value="Genomic_DNA"/>
</dbReference>
<keyword evidence="4" id="KW-0238">DNA-binding</keyword>
<keyword evidence="3" id="KW-0805">Transcription regulation</keyword>
<dbReference type="Proteomes" id="UP000789375">
    <property type="component" value="Unassembled WGS sequence"/>
</dbReference>
<comment type="similarity">
    <text evidence="2">Belongs to the SNAPC3/SRD2 family.</text>
</comment>
<keyword evidence="9" id="KW-1185">Reference proteome</keyword>
<gene>
    <name evidence="8" type="ORF">FMOSSE_LOCUS12826</name>
</gene>
<dbReference type="GO" id="GO:0003681">
    <property type="term" value="F:bent DNA binding"/>
    <property type="evidence" value="ECO:0007669"/>
    <property type="project" value="TreeGrafter"/>
</dbReference>
<accession>A0A9N9EJR6</accession>
<dbReference type="GO" id="GO:0042795">
    <property type="term" value="P:snRNA transcription by RNA polymerase II"/>
    <property type="evidence" value="ECO:0007669"/>
    <property type="project" value="TreeGrafter"/>
</dbReference>
<evidence type="ECO:0000256" key="5">
    <source>
        <dbReference type="ARBA" id="ARBA00023163"/>
    </source>
</evidence>
<evidence type="ECO:0000313" key="9">
    <source>
        <dbReference type="Proteomes" id="UP000789375"/>
    </source>
</evidence>
<dbReference type="GO" id="GO:0001046">
    <property type="term" value="F:core promoter sequence-specific DNA binding"/>
    <property type="evidence" value="ECO:0007669"/>
    <property type="project" value="TreeGrafter"/>
</dbReference>
<sequence length="553" mass="62224">MPNIANALVEKQRFDCQTLQNELVSINEMTNNSNANNSLFNIVTQPDNIEDVASLLEAYFEEFSNQSTTTFQTNNLQDSQRSATVKTFVENEPITIANNFSLKEGPLNEHNSDNEGFNIDEPLAEPIDYNSTSEQQKQKNEWSLNIGEPTELIIVRKFAKSFSNAFEREISEMQSVSSSSKKLTKSQYREIAEKCSVQECLKLSSQFFADPTLFSLLRQYYSIDGDKIQNGSTSGSIALPPLSRTEETNGNGLQNKNIDEDVICRSQSPATSKKRKAISDECNGKDGQESSLRAQSNKRVKRRFKKDSQNNSSNVASSSFSETSNTIVPAVSISSITAKSRKGLDPSERPELSAMENRFWEMAALLDSSPLASLNSKYRAPAPSKKRYDLNYVSSITNKKSDNVKKIDISGDPEVVLSVAFYNQSNPVSRTQEFLVLGSQPLTALRDAFYCISDFYKQEASELSASINALNSSEEKKSGSYFFIEDVEIIDWVNENKRYTHPGLGLYQRKKMEEVTFSDLSIRLNKPYLFVHKGDCEHAIVFADLRYGTFYKF</sequence>
<dbReference type="AlphaFoldDB" id="A0A9N9EJR6"/>
<dbReference type="GO" id="GO:0019185">
    <property type="term" value="C:snRNA-activating protein complex"/>
    <property type="evidence" value="ECO:0007669"/>
    <property type="project" value="TreeGrafter"/>
</dbReference>
<evidence type="ECO:0000256" key="6">
    <source>
        <dbReference type="ARBA" id="ARBA00023242"/>
    </source>
</evidence>
<dbReference type="GO" id="GO:0042796">
    <property type="term" value="P:snRNA transcription by RNA polymerase III"/>
    <property type="evidence" value="ECO:0007669"/>
    <property type="project" value="TreeGrafter"/>
</dbReference>
<keyword evidence="5" id="KW-0804">Transcription</keyword>
<evidence type="ECO:0000313" key="8">
    <source>
        <dbReference type="EMBL" id="CAG8679772.1"/>
    </source>
</evidence>
<comment type="subcellular location">
    <subcellularLocation>
        <location evidence="1">Nucleus</location>
    </subcellularLocation>
</comment>
<evidence type="ECO:0000256" key="3">
    <source>
        <dbReference type="ARBA" id="ARBA00023015"/>
    </source>
</evidence>
<protein>
    <submittedName>
        <fullName evidence="8">14619_t:CDS:1</fullName>
    </submittedName>
</protein>
<proteinExistence type="inferred from homology"/>
<evidence type="ECO:0000256" key="1">
    <source>
        <dbReference type="ARBA" id="ARBA00004123"/>
    </source>
</evidence>
<dbReference type="GO" id="GO:0001006">
    <property type="term" value="F:RNA polymerase III type 3 promoter sequence-specific DNA binding"/>
    <property type="evidence" value="ECO:0007669"/>
    <property type="project" value="TreeGrafter"/>
</dbReference>
<keyword evidence="6" id="KW-0539">Nucleus</keyword>
<feature type="region of interest" description="Disordered" evidence="7">
    <location>
        <begin position="232"/>
        <end position="321"/>
    </location>
</feature>
<feature type="compositionally biased region" description="Basic and acidic residues" evidence="7">
    <location>
        <begin position="277"/>
        <end position="288"/>
    </location>
</feature>
<evidence type="ECO:0000256" key="7">
    <source>
        <dbReference type="SAM" id="MobiDB-lite"/>
    </source>
</evidence>
<organism evidence="8 9">
    <name type="scientific">Funneliformis mosseae</name>
    <name type="common">Endomycorrhizal fungus</name>
    <name type="synonym">Glomus mosseae</name>
    <dbReference type="NCBI Taxonomy" id="27381"/>
    <lineage>
        <taxon>Eukaryota</taxon>
        <taxon>Fungi</taxon>
        <taxon>Fungi incertae sedis</taxon>
        <taxon>Mucoromycota</taxon>
        <taxon>Glomeromycotina</taxon>
        <taxon>Glomeromycetes</taxon>
        <taxon>Glomerales</taxon>
        <taxon>Glomeraceae</taxon>
        <taxon>Funneliformis</taxon>
    </lineage>
</organism>
<feature type="compositionally biased region" description="Low complexity" evidence="7">
    <location>
        <begin position="309"/>
        <end position="321"/>
    </location>
</feature>
<dbReference type="GO" id="GO:0000978">
    <property type="term" value="F:RNA polymerase II cis-regulatory region sequence-specific DNA binding"/>
    <property type="evidence" value="ECO:0007669"/>
    <property type="project" value="TreeGrafter"/>
</dbReference>
<evidence type="ECO:0000256" key="4">
    <source>
        <dbReference type="ARBA" id="ARBA00023125"/>
    </source>
</evidence>
<dbReference type="InterPro" id="IPR022042">
    <property type="entry name" value="snRNA-activating_su3"/>
</dbReference>
<evidence type="ECO:0000256" key="2">
    <source>
        <dbReference type="ARBA" id="ARBA00010410"/>
    </source>
</evidence>
<feature type="compositionally biased region" description="Basic residues" evidence="7">
    <location>
        <begin position="296"/>
        <end position="305"/>
    </location>
</feature>